<dbReference type="Proteomes" id="UP000254209">
    <property type="component" value="Unassembled WGS sequence"/>
</dbReference>
<protein>
    <submittedName>
        <fullName evidence="1">Protein of uncharacterized function (DUF1064)</fullName>
    </submittedName>
</protein>
<proteinExistence type="predicted"/>
<dbReference type="Pfam" id="PF06356">
    <property type="entry name" value="DUF1064"/>
    <property type="match status" value="1"/>
</dbReference>
<sequence>MKPNKYRNRKTRGFDSKREADFYDKLCCLKNATNPAERVVQIETQVKFELIPAQRGADGKVIERACAYIADFRVTFADGRVEVIDVKGMKTDVYKIKKKLMLQVHGIQIKEV</sequence>
<dbReference type="AlphaFoldDB" id="A0A376BVL9"/>
<dbReference type="OrthoDB" id="6688892at2"/>
<dbReference type="InterPro" id="IPR009414">
    <property type="entry name" value="DUF1064"/>
</dbReference>
<dbReference type="EMBL" id="UFSO01000003">
    <property type="protein sequence ID" value="SSY81062.1"/>
    <property type="molecule type" value="Genomic_DNA"/>
</dbReference>
<evidence type="ECO:0000313" key="2">
    <source>
        <dbReference type="Proteomes" id="UP000254209"/>
    </source>
</evidence>
<keyword evidence="2" id="KW-1185">Reference proteome</keyword>
<dbReference type="STRING" id="1120980.GCA_000745955_02371"/>
<gene>
    <name evidence="1" type="ORF">NCTC10283_02627</name>
</gene>
<organism evidence="1 2">
    <name type="scientific">Alysiella crassa</name>
    <dbReference type="NCBI Taxonomy" id="153491"/>
    <lineage>
        <taxon>Bacteria</taxon>
        <taxon>Pseudomonadati</taxon>
        <taxon>Pseudomonadota</taxon>
        <taxon>Betaproteobacteria</taxon>
        <taxon>Neisseriales</taxon>
        <taxon>Neisseriaceae</taxon>
        <taxon>Alysiella</taxon>
    </lineage>
</organism>
<evidence type="ECO:0000313" key="1">
    <source>
        <dbReference type="EMBL" id="SSY81062.1"/>
    </source>
</evidence>
<accession>A0A376BVL9</accession>
<reference evidence="1 2" key="1">
    <citation type="submission" date="2018-06" db="EMBL/GenBank/DDBJ databases">
        <authorList>
            <consortium name="Pathogen Informatics"/>
            <person name="Doyle S."/>
        </authorList>
    </citation>
    <scope>NUCLEOTIDE SEQUENCE [LARGE SCALE GENOMIC DNA]</scope>
    <source>
        <strain evidence="1 2">NCTC10283</strain>
    </source>
</reference>
<name>A0A376BVL9_9NEIS</name>